<reference evidence="1" key="1">
    <citation type="submission" date="2021-11" db="EMBL/GenBank/DDBJ databases">
        <title>Genome resources and taxonomic validation of 89 Xanthomonas strains.</title>
        <authorList>
            <person name="Tambong J.T."/>
        </authorList>
    </citation>
    <scope>NUCLEOTIDE SEQUENCE</scope>
    <source>
        <strain evidence="1">Xv 72</strain>
    </source>
</reference>
<keyword evidence="2" id="KW-1185">Reference proteome</keyword>
<dbReference type="RefSeq" id="WP_228903394.1">
    <property type="nucleotide sequence ID" value="NZ_JAJIUG010000053.1"/>
</dbReference>
<evidence type="ECO:0000313" key="2">
    <source>
        <dbReference type="Proteomes" id="UP001430605"/>
    </source>
</evidence>
<protein>
    <submittedName>
        <fullName evidence="1">Uncharacterized protein</fullName>
    </submittedName>
</protein>
<proteinExistence type="predicted"/>
<gene>
    <name evidence="1" type="ORF">LN463_14850</name>
</gene>
<comment type="caution">
    <text evidence="1">The sequence shown here is derived from an EMBL/GenBank/DDBJ whole genome shotgun (WGS) entry which is preliminary data.</text>
</comment>
<dbReference type="EMBL" id="JAJIUS010000081">
    <property type="protein sequence ID" value="MCC8636225.1"/>
    <property type="molecule type" value="Genomic_DNA"/>
</dbReference>
<feature type="non-terminal residue" evidence="1">
    <location>
        <position position="1"/>
    </location>
</feature>
<dbReference type="Proteomes" id="UP001430605">
    <property type="component" value="Unassembled WGS sequence"/>
</dbReference>
<sequence length="73" mass="8933">DDLAIGELALAHWWSPWWLVCPETSSYGWIKFTGSRHKHCDDYREYQRYSCPRPYIVIFIFLVRLPIHFRNFQ</sequence>
<evidence type="ECO:0000313" key="1">
    <source>
        <dbReference type="EMBL" id="MCC8636225.1"/>
    </source>
</evidence>
<organism evidence="1 2">
    <name type="scientific">Xanthomonas euvesicatoria pv. euvesicatoria</name>
    <dbReference type="NCBI Taxonomy" id="2753541"/>
    <lineage>
        <taxon>Bacteria</taxon>
        <taxon>Pseudomonadati</taxon>
        <taxon>Pseudomonadota</taxon>
        <taxon>Gammaproteobacteria</taxon>
        <taxon>Lysobacterales</taxon>
        <taxon>Lysobacteraceae</taxon>
        <taxon>Xanthomonas</taxon>
    </lineage>
</organism>
<name>A0ABS8LPU6_XANEU</name>
<accession>A0ABS8LPU6</accession>